<feature type="transmembrane region" description="Helical" evidence="1">
    <location>
        <begin position="485"/>
        <end position="510"/>
    </location>
</feature>
<feature type="transmembrane region" description="Helical" evidence="1">
    <location>
        <begin position="375"/>
        <end position="396"/>
    </location>
</feature>
<keyword evidence="1" id="KW-0472">Membrane</keyword>
<keyword evidence="1" id="KW-1133">Transmembrane helix</keyword>
<evidence type="ECO:0000313" key="2">
    <source>
        <dbReference type="EMBL" id="VFK13719.1"/>
    </source>
</evidence>
<dbReference type="AlphaFoldDB" id="A0A450W9K3"/>
<name>A0A450W9K3_9GAMM</name>
<protein>
    <submittedName>
        <fullName evidence="2">Uncharacterized protein</fullName>
    </submittedName>
</protein>
<proteinExistence type="predicted"/>
<gene>
    <name evidence="2" type="ORF">BECKLPF1236B_GA0070989_105118</name>
</gene>
<evidence type="ECO:0000256" key="1">
    <source>
        <dbReference type="SAM" id="Phobius"/>
    </source>
</evidence>
<sequence>MPKSTKHAILRLIVKNPVFVRWLRLLNARIDKEVDAIKQKVDTVDDKVDTLNSNCGKKIDAVSHKVSVVDTAIGKKIHAVSQKLDDVDCNIQKKIDDAGYTVVDTVDNKIDAVCDKVDVIGGVSIEKINAIGDKVDEIGYSTEEKIDAVCHKVDLNGGVVLEKVDTVGNAVDKKIDTIGGSVIAKVEEVGDRVVGKLDAVGDRIAGKADAIGDKVDVLSDDTGQKIDTIGATVGVVGKKIDKVERKTETAGRKVDKALWLLEEATQQARKNHRASAQGLRVLNTRIGEKVDALGNATVKKIDEVGDTVDTVHGKLDETGNTLGVVSRKVNATGDRVLAKVGLVERKVDTILSYIDAGTESNRGFRSNWEEATYRSALLAALVFAVMLGLLFAAFLIGVGSNNKLDNAAFSFTSTEKLCITAGVFSRGAAPLLSDYFEGCRKTLDQRFTVDPSPGAYFRITPKEPASKEDSADTLFVEYVGVGPGFLGAILGYGAYIVFILTILLASLSLIKILVWDDSFSRFGVVSGTLLCLLAMFGLSFYLATHTSAFMTLAREKAEPYGLYRGNVEHYQTGKYVSEGDGKLDELIAQVEIIEFNRSTANGAPHR</sequence>
<keyword evidence="1" id="KW-0812">Transmembrane</keyword>
<dbReference type="EMBL" id="CAADFK010000051">
    <property type="protein sequence ID" value="VFK13719.1"/>
    <property type="molecule type" value="Genomic_DNA"/>
</dbReference>
<organism evidence="2">
    <name type="scientific">Candidatus Kentrum sp. LPFa</name>
    <dbReference type="NCBI Taxonomy" id="2126335"/>
    <lineage>
        <taxon>Bacteria</taxon>
        <taxon>Pseudomonadati</taxon>
        <taxon>Pseudomonadota</taxon>
        <taxon>Gammaproteobacteria</taxon>
        <taxon>Candidatus Kentrum</taxon>
    </lineage>
</organism>
<feature type="transmembrane region" description="Helical" evidence="1">
    <location>
        <begin position="522"/>
        <end position="543"/>
    </location>
</feature>
<dbReference type="Gene3D" id="1.20.1270.70">
    <property type="entry name" value="Designed single chain three-helix bundle"/>
    <property type="match status" value="1"/>
</dbReference>
<accession>A0A450W9K3</accession>
<reference evidence="2" key="1">
    <citation type="submission" date="2019-02" db="EMBL/GenBank/DDBJ databases">
        <authorList>
            <person name="Gruber-Vodicka R. H."/>
            <person name="Seah K. B. B."/>
        </authorList>
    </citation>
    <scope>NUCLEOTIDE SEQUENCE</scope>
    <source>
        <strain evidence="2">BECK_S313</strain>
    </source>
</reference>